<dbReference type="Proteomes" id="UP000624709">
    <property type="component" value="Unassembled WGS sequence"/>
</dbReference>
<dbReference type="PROSITE" id="PS50887">
    <property type="entry name" value="GGDEF"/>
    <property type="match status" value="1"/>
</dbReference>
<evidence type="ECO:0000313" key="2">
    <source>
        <dbReference type="EMBL" id="GIE72397.1"/>
    </source>
</evidence>
<dbReference type="CDD" id="cd01949">
    <property type="entry name" value="GGDEF"/>
    <property type="match status" value="1"/>
</dbReference>
<dbReference type="PANTHER" id="PTHR45138:SF9">
    <property type="entry name" value="DIGUANYLATE CYCLASE DGCM-RELATED"/>
    <property type="match status" value="1"/>
</dbReference>
<dbReference type="SUPFAM" id="SSF48452">
    <property type="entry name" value="TPR-like"/>
    <property type="match status" value="2"/>
</dbReference>
<dbReference type="SMART" id="SM00267">
    <property type="entry name" value="GGDEF"/>
    <property type="match status" value="1"/>
</dbReference>
<organism evidence="2 3">
    <name type="scientific">Actinoplanes palleronii</name>
    <dbReference type="NCBI Taxonomy" id="113570"/>
    <lineage>
        <taxon>Bacteria</taxon>
        <taxon>Bacillati</taxon>
        <taxon>Actinomycetota</taxon>
        <taxon>Actinomycetes</taxon>
        <taxon>Micromonosporales</taxon>
        <taxon>Micromonosporaceae</taxon>
        <taxon>Actinoplanes</taxon>
    </lineage>
</organism>
<dbReference type="Pfam" id="PF00990">
    <property type="entry name" value="GGDEF"/>
    <property type="match status" value="1"/>
</dbReference>
<protein>
    <recommendedName>
        <fullName evidence="1">GGDEF domain-containing protein</fullName>
    </recommendedName>
</protein>
<dbReference type="SUPFAM" id="SSF55073">
    <property type="entry name" value="Nucleotide cyclase"/>
    <property type="match status" value="1"/>
</dbReference>
<feature type="domain" description="GGDEF" evidence="1">
    <location>
        <begin position="394"/>
        <end position="528"/>
    </location>
</feature>
<evidence type="ECO:0000259" key="1">
    <source>
        <dbReference type="PROSITE" id="PS50887"/>
    </source>
</evidence>
<dbReference type="Gene3D" id="3.30.70.270">
    <property type="match status" value="1"/>
</dbReference>
<dbReference type="InterPro" id="IPR050469">
    <property type="entry name" value="Diguanylate_Cyclase"/>
</dbReference>
<dbReference type="InterPro" id="IPR029787">
    <property type="entry name" value="Nucleotide_cyclase"/>
</dbReference>
<keyword evidence="3" id="KW-1185">Reference proteome</keyword>
<dbReference type="InterPro" id="IPR011990">
    <property type="entry name" value="TPR-like_helical_dom_sf"/>
</dbReference>
<dbReference type="EMBL" id="BOMS01000143">
    <property type="protein sequence ID" value="GIE72397.1"/>
    <property type="molecule type" value="Genomic_DNA"/>
</dbReference>
<dbReference type="Gene3D" id="1.25.40.10">
    <property type="entry name" value="Tetratricopeptide repeat domain"/>
    <property type="match status" value="1"/>
</dbReference>
<dbReference type="NCBIfam" id="TIGR00254">
    <property type="entry name" value="GGDEF"/>
    <property type="match status" value="1"/>
</dbReference>
<accession>A0ABQ4BNY1</accession>
<evidence type="ECO:0000313" key="3">
    <source>
        <dbReference type="Proteomes" id="UP000624709"/>
    </source>
</evidence>
<dbReference type="InterPro" id="IPR043128">
    <property type="entry name" value="Rev_trsase/Diguanyl_cyclase"/>
</dbReference>
<dbReference type="PANTHER" id="PTHR45138">
    <property type="entry name" value="REGULATORY COMPONENTS OF SENSORY TRANSDUCTION SYSTEM"/>
    <property type="match status" value="1"/>
</dbReference>
<gene>
    <name evidence="2" type="ORF">Apa02nite_085050</name>
</gene>
<sequence>MDGTEMSMLEQVAPPQTAAGLAAELLKLELITAPDLSAERDRALAAQRLAVRLGRRDLYLRATLHLGDVRGREGDTVELGRIAHAVYPEAVQIGDAYLLARSHRQLSVFFYSVGDLANAMAHVVQCMSHTGDDVLPAIRARHLMSLAVVLDETGATEEAAGRFAEALAITETLGDELMTLTVLNNMTYTAFEQGDRELAERLADRMREIARSHGIPIPASNLDTMARVWMMSGRYAQAENELAPLWDDDSAHLLNVGHAIVEALVTAAEAQREQHAYDRAQRTLDHAVRLCAERDLPGFRAKTREAQALLYAAAGRWQEAFEEFRRFHTETQALQSAQREARAQSLHAVYEADEARRASATFREMAYRDALTTLHNRRYVDELLPTLLAGPACRVLSVALLDLDHFKTVNDTLSHQAGDRVLQEVATVLLRSVPAAATVARLGGEEFVLLLPGFDAAAGLRTAEAARRAVAEHDWAPITGTLAVTTSVGVTTVTCDGAGTPSATLAAADHHLYEAKRAGRDRVCDGTR</sequence>
<proteinExistence type="predicted"/>
<name>A0ABQ4BNY1_9ACTN</name>
<dbReference type="InterPro" id="IPR000160">
    <property type="entry name" value="GGDEF_dom"/>
</dbReference>
<comment type="caution">
    <text evidence="2">The sequence shown here is derived from an EMBL/GenBank/DDBJ whole genome shotgun (WGS) entry which is preliminary data.</text>
</comment>
<reference evidence="2 3" key="1">
    <citation type="submission" date="2021-01" db="EMBL/GenBank/DDBJ databases">
        <title>Whole genome shotgun sequence of Actinoplanes palleronii NBRC 14916.</title>
        <authorList>
            <person name="Komaki H."/>
            <person name="Tamura T."/>
        </authorList>
    </citation>
    <scope>NUCLEOTIDE SEQUENCE [LARGE SCALE GENOMIC DNA]</scope>
    <source>
        <strain evidence="2 3">NBRC 14916</strain>
    </source>
</reference>
<dbReference type="RefSeq" id="WP_203830108.1">
    <property type="nucleotide sequence ID" value="NZ_BAAATY010000052.1"/>
</dbReference>